<evidence type="ECO:0000313" key="1">
    <source>
        <dbReference type="EMBL" id="SFK89339.1"/>
    </source>
</evidence>
<dbReference type="EMBL" id="FOSN01000043">
    <property type="protein sequence ID" value="SFK89339.1"/>
    <property type="molecule type" value="Genomic_DNA"/>
</dbReference>
<proteinExistence type="predicted"/>
<sequence>MNKTIVSTLAVMGMATALVLAITALALGRDNSVERSTLSISQSVDRSDARIAVLKANLRLTEDQAKHWNRPETALHDIATNHANRTANQHDLQTGRASVSASPIADGDTAVGARSDVRSNRDLDDIAIMQTQADTLAAQSAELRKISNAAKPLYGLA</sequence>
<keyword evidence="2" id="KW-1185">Reference proteome</keyword>
<protein>
    <submittedName>
        <fullName evidence="1">Uncharacterized protein</fullName>
    </submittedName>
</protein>
<name>A0A1I4D8Z3_9HYPH</name>
<accession>A0A1I4D8Z3</accession>
<reference evidence="1 2" key="1">
    <citation type="submission" date="2016-10" db="EMBL/GenBank/DDBJ databases">
        <authorList>
            <person name="de Groot N.N."/>
        </authorList>
    </citation>
    <scope>NUCLEOTIDE SEQUENCE [LARGE SCALE GENOMIC DNA]</scope>
    <source>
        <strain evidence="1 2">NE2</strain>
    </source>
</reference>
<dbReference type="STRING" id="1612308.SAMN05444581_1433"/>
<dbReference type="Proteomes" id="UP000198755">
    <property type="component" value="Unassembled WGS sequence"/>
</dbReference>
<evidence type="ECO:0000313" key="2">
    <source>
        <dbReference type="Proteomes" id="UP000198755"/>
    </source>
</evidence>
<dbReference type="AlphaFoldDB" id="A0A1I4D8Z3"/>
<gene>
    <name evidence="1" type="ORF">SAMN05444581_1433</name>
</gene>
<organism evidence="1 2">
    <name type="scientific">Methylocapsa palsarum</name>
    <dbReference type="NCBI Taxonomy" id="1612308"/>
    <lineage>
        <taxon>Bacteria</taxon>
        <taxon>Pseudomonadati</taxon>
        <taxon>Pseudomonadota</taxon>
        <taxon>Alphaproteobacteria</taxon>
        <taxon>Hyphomicrobiales</taxon>
        <taxon>Beijerinckiaceae</taxon>
        <taxon>Methylocapsa</taxon>
    </lineage>
</organism>